<proteinExistence type="predicted"/>
<organism evidence="2 3">
    <name type="scientific">Pomacea canaliculata</name>
    <name type="common">Golden apple snail</name>
    <dbReference type="NCBI Taxonomy" id="400727"/>
    <lineage>
        <taxon>Eukaryota</taxon>
        <taxon>Metazoa</taxon>
        <taxon>Spiralia</taxon>
        <taxon>Lophotrochozoa</taxon>
        <taxon>Mollusca</taxon>
        <taxon>Gastropoda</taxon>
        <taxon>Caenogastropoda</taxon>
        <taxon>Architaenioglossa</taxon>
        <taxon>Ampullarioidea</taxon>
        <taxon>Ampullariidae</taxon>
        <taxon>Pomacea</taxon>
    </lineage>
</organism>
<feature type="compositionally biased region" description="Polar residues" evidence="1">
    <location>
        <begin position="39"/>
        <end position="49"/>
    </location>
</feature>
<comment type="caution">
    <text evidence="2">The sequence shown here is derived from an EMBL/GenBank/DDBJ whole genome shotgun (WGS) entry which is preliminary data.</text>
</comment>
<sequence length="93" mass="10360">MKKKKVKTVVRAVTAHGQRRYPRNGLPLGTDNRGRDSCHNSPPQQSCSKTELGTEDYALAVIGYSLCTAGSRVRELYTWETVQRMVVHPLATS</sequence>
<keyword evidence="3" id="KW-1185">Reference proteome</keyword>
<gene>
    <name evidence="2" type="ORF">C0Q70_10633</name>
</gene>
<accession>A0A2T7P3P8</accession>
<feature type="region of interest" description="Disordered" evidence="1">
    <location>
        <begin position="16"/>
        <end position="49"/>
    </location>
</feature>
<dbReference type="AlphaFoldDB" id="A0A2T7P3P8"/>
<dbReference type="Proteomes" id="UP000245119">
    <property type="component" value="Linkage Group LG6"/>
</dbReference>
<reference evidence="2 3" key="1">
    <citation type="submission" date="2018-04" db="EMBL/GenBank/DDBJ databases">
        <title>The genome of golden apple snail Pomacea canaliculata provides insight into stress tolerance and invasive adaptation.</title>
        <authorList>
            <person name="Liu C."/>
            <person name="Liu B."/>
            <person name="Ren Y."/>
            <person name="Zhang Y."/>
            <person name="Wang H."/>
            <person name="Li S."/>
            <person name="Jiang F."/>
            <person name="Yin L."/>
            <person name="Zhang G."/>
            <person name="Qian W."/>
            <person name="Fan W."/>
        </authorList>
    </citation>
    <scope>NUCLEOTIDE SEQUENCE [LARGE SCALE GENOMIC DNA]</scope>
    <source>
        <strain evidence="2">SZHN2017</strain>
        <tissue evidence="2">Muscle</tissue>
    </source>
</reference>
<evidence type="ECO:0000256" key="1">
    <source>
        <dbReference type="SAM" id="MobiDB-lite"/>
    </source>
</evidence>
<evidence type="ECO:0000313" key="2">
    <source>
        <dbReference type="EMBL" id="PVD28052.1"/>
    </source>
</evidence>
<dbReference type="EMBL" id="PZQS01000006">
    <property type="protein sequence ID" value="PVD28052.1"/>
    <property type="molecule type" value="Genomic_DNA"/>
</dbReference>
<name>A0A2T7P3P8_POMCA</name>
<protein>
    <submittedName>
        <fullName evidence="2">Uncharacterized protein</fullName>
    </submittedName>
</protein>
<evidence type="ECO:0000313" key="3">
    <source>
        <dbReference type="Proteomes" id="UP000245119"/>
    </source>
</evidence>